<sequence>MGFGRNCDDMQRGAFMRNYMIKRILWILPMLVGISFFAFVLITLSPGDPAEVALRVNEIVPTPEAIALMREQLGLDKPFFTRYVEWLLAVVQGDFGNSYVNNKSVFQEFIMALPATLYLSAVALIFIIFISVPIGVLCAVYEGSMGDIFVRVFIFLATAMPGFWVGLLLIWLFSVQLGLFPTSGMQAANSVVLPAFTLALTYIATYIRLIRNNMIENKQENYVTYAKARGLKESIIYRHIFKNSLNEVLTALGMSIPKLIAGSVIVENIFAWPGVGRLCVSAIFNRDFPIIQAYVLMMAVLFVICNLIVDILSASLDPRISQDG</sequence>
<feature type="transmembrane region" description="Helical" evidence="13">
    <location>
        <begin position="248"/>
        <end position="271"/>
    </location>
</feature>
<evidence type="ECO:0000313" key="15">
    <source>
        <dbReference type="EMBL" id="SEJ86064.1"/>
    </source>
</evidence>
<dbReference type="InterPro" id="IPR000515">
    <property type="entry name" value="MetI-like"/>
</dbReference>
<evidence type="ECO:0000256" key="1">
    <source>
        <dbReference type="ARBA" id="ARBA00004651"/>
    </source>
</evidence>
<dbReference type="InterPro" id="IPR050036">
    <property type="entry name" value="CntB"/>
</dbReference>
<keyword evidence="16" id="KW-1185">Reference proteome</keyword>
<dbReference type="PROSITE" id="PS50928">
    <property type="entry name" value="ABC_TM1"/>
    <property type="match status" value="1"/>
</dbReference>
<keyword evidence="3" id="KW-1003">Cell membrane</keyword>
<evidence type="ECO:0000256" key="5">
    <source>
        <dbReference type="ARBA" id="ARBA00022692"/>
    </source>
</evidence>
<keyword evidence="2 13" id="KW-0813">Transport</keyword>
<dbReference type="GO" id="GO:0015099">
    <property type="term" value="F:nickel cation transmembrane transporter activity"/>
    <property type="evidence" value="ECO:0007669"/>
    <property type="project" value="InterPro"/>
</dbReference>
<evidence type="ECO:0000256" key="3">
    <source>
        <dbReference type="ARBA" id="ARBA00022475"/>
    </source>
</evidence>
<feature type="transmembrane region" description="Helical" evidence="13">
    <location>
        <begin position="291"/>
        <end position="312"/>
    </location>
</feature>
<dbReference type="NCBIfam" id="NF045469">
    <property type="entry name" value="Opp1B"/>
    <property type="match status" value="1"/>
</dbReference>
<dbReference type="NCBIfam" id="NF045470">
    <property type="entry name" value="Opp2B"/>
    <property type="match status" value="1"/>
</dbReference>
<accession>A0A1H7C9V3</accession>
<dbReference type="GO" id="GO:0005886">
    <property type="term" value="C:plasma membrane"/>
    <property type="evidence" value="ECO:0007669"/>
    <property type="project" value="UniProtKB-SubCell"/>
</dbReference>
<evidence type="ECO:0000259" key="14">
    <source>
        <dbReference type="PROSITE" id="PS50928"/>
    </source>
</evidence>
<keyword evidence="8" id="KW-0921">Nickel transport</keyword>
<dbReference type="InterPro" id="IPR045621">
    <property type="entry name" value="BPD_transp_1_N"/>
</dbReference>
<dbReference type="InterPro" id="IPR050045">
    <property type="entry name" value="Opp2B"/>
</dbReference>
<evidence type="ECO:0000256" key="9">
    <source>
        <dbReference type="ARBA" id="ARBA00023136"/>
    </source>
</evidence>
<dbReference type="AlphaFoldDB" id="A0A1H7C9V3"/>
<keyword evidence="5 13" id="KW-0812">Transmembrane</keyword>
<evidence type="ECO:0000256" key="11">
    <source>
        <dbReference type="ARBA" id="ARBA00038669"/>
    </source>
</evidence>
<feature type="transmembrane region" description="Helical" evidence="13">
    <location>
        <begin position="148"/>
        <end position="171"/>
    </location>
</feature>
<proteinExistence type="inferred from homology"/>
<feature type="transmembrane region" description="Helical" evidence="13">
    <location>
        <begin position="191"/>
        <end position="209"/>
    </location>
</feature>
<keyword evidence="4" id="KW-0533">Nickel</keyword>
<dbReference type="PANTHER" id="PTHR43163:SF6">
    <property type="entry name" value="DIPEPTIDE TRANSPORT SYSTEM PERMEASE PROTEIN DPPB-RELATED"/>
    <property type="match status" value="1"/>
</dbReference>
<organism evidence="15 16">
    <name type="scientific">Propionispira arboris</name>
    <dbReference type="NCBI Taxonomy" id="84035"/>
    <lineage>
        <taxon>Bacteria</taxon>
        <taxon>Bacillati</taxon>
        <taxon>Bacillota</taxon>
        <taxon>Negativicutes</taxon>
        <taxon>Selenomonadales</taxon>
        <taxon>Selenomonadaceae</taxon>
        <taxon>Propionispira</taxon>
    </lineage>
</organism>
<evidence type="ECO:0000256" key="13">
    <source>
        <dbReference type="RuleBase" id="RU363032"/>
    </source>
</evidence>
<reference evidence="15 16" key="1">
    <citation type="submission" date="2016-10" db="EMBL/GenBank/DDBJ databases">
        <authorList>
            <person name="de Groot N.N."/>
        </authorList>
    </citation>
    <scope>NUCLEOTIDE SEQUENCE [LARGE SCALE GENOMIC DNA]</scope>
    <source>
        <strain evidence="15 16">DSM 2179</strain>
    </source>
</reference>
<dbReference type="CDD" id="cd06261">
    <property type="entry name" value="TM_PBP2"/>
    <property type="match status" value="1"/>
</dbReference>
<evidence type="ECO:0000256" key="4">
    <source>
        <dbReference type="ARBA" id="ARBA00022596"/>
    </source>
</evidence>
<dbReference type="Gene3D" id="1.10.3720.10">
    <property type="entry name" value="MetI-like"/>
    <property type="match status" value="1"/>
</dbReference>
<feature type="domain" description="ABC transmembrane type-1" evidence="14">
    <location>
        <begin position="113"/>
        <end position="313"/>
    </location>
</feature>
<evidence type="ECO:0000256" key="10">
    <source>
        <dbReference type="ARBA" id="ARBA00024202"/>
    </source>
</evidence>
<keyword evidence="7" id="KW-0406">Ion transport</keyword>
<dbReference type="Pfam" id="PF00528">
    <property type="entry name" value="BPD_transp_1"/>
    <property type="match status" value="1"/>
</dbReference>
<evidence type="ECO:0000256" key="7">
    <source>
        <dbReference type="ARBA" id="ARBA00023065"/>
    </source>
</evidence>
<feature type="transmembrane region" description="Helical" evidence="13">
    <location>
        <begin position="24"/>
        <end position="44"/>
    </location>
</feature>
<name>A0A1H7C9V3_9FIRM</name>
<evidence type="ECO:0000256" key="6">
    <source>
        <dbReference type="ARBA" id="ARBA00022989"/>
    </source>
</evidence>
<feature type="transmembrane region" description="Helical" evidence="13">
    <location>
        <begin position="117"/>
        <end position="141"/>
    </location>
</feature>
<comment type="subunit">
    <text evidence="11">The complex is composed of two ATP-binding proteins (NikD and NikE), two transmembrane proteins (NikB and NikC) and a solute-binding protein (NikA).</text>
</comment>
<gene>
    <name evidence="15" type="ORF">SAMN05660742_12044</name>
</gene>
<dbReference type="InterPro" id="IPR035906">
    <property type="entry name" value="MetI-like_sf"/>
</dbReference>
<evidence type="ECO:0000256" key="2">
    <source>
        <dbReference type="ARBA" id="ARBA00022448"/>
    </source>
</evidence>
<comment type="subcellular location">
    <subcellularLocation>
        <location evidence="1 13">Cell membrane</location>
        <topology evidence="1 13">Multi-pass membrane protein</topology>
    </subcellularLocation>
</comment>
<dbReference type="SUPFAM" id="SSF161098">
    <property type="entry name" value="MetI-like"/>
    <property type="match status" value="1"/>
</dbReference>
<dbReference type="Proteomes" id="UP000199662">
    <property type="component" value="Unassembled WGS sequence"/>
</dbReference>
<evidence type="ECO:0000256" key="8">
    <source>
        <dbReference type="ARBA" id="ARBA00023112"/>
    </source>
</evidence>
<comment type="similarity">
    <text evidence="10">Belongs to the binding-protein-dependent transport system permease family. OppBC subfamily.</text>
</comment>
<dbReference type="PANTHER" id="PTHR43163">
    <property type="entry name" value="DIPEPTIDE TRANSPORT SYSTEM PERMEASE PROTEIN DPPB-RELATED"/>
    <property type="match status" value="1"/>
</dbReference>
<protein>
    <recommendedName>
        <fullName evidence="12">Nickel import system permease protein NikB</fullName>
    </recommendedName>
</protein>
<keyword evidence="6 13" id="KW-1133">Transmembrane helix</keyword>
<dbReference type="EMBL" id="FNZK01000020">
    <property type="protein sequence ID" value="SEJ86064.1"/>
    <property type="molecule type" value="Genomic_DNA"/>
</dbReference>
<evidence type="ECO:0000313" key="16">
    <source>
        <dbReference type="Proteomes" id="UP000199662"/>
    </source>
</evidence>
<evidence type="ECO:0000256" key="12">
    <source>
        <dbReference type="ARBA" id="ARBA00044774"/>
    </source>
</evidence>
<dbReference type="Pfam" id="PF19300">
    <property type="entry name" value="BPD_transp_1_N"/>
    <property type="match status" value="1"/>
</dbReference>
<keyword evidence="9 13" id="KW-0472">Membrane</keyword>
<dbReference type="STRING" id="84035.SAMN05660742_12044"/>